<keyword evidence="4" id="KW-0597">Phosphoprotein</keyword>
<dbReference type="PRINTS" id="PR00008">
    <property type="entry name" value="DAGPEDOMAIN"/>
</dbReference>
<name>A0A423U4F7_PENVA</name>
<dbReference type="PROSITE" id="PS51285">
    <property type="entry name" value="AGC_KINASE_CTER"/>
    <property type="match status" value="1"/>
</dbReference>
<keyword evidence="5" id="KW-0808">Transferase</keyword>
<evidence type="ECO:0000256" key="6">
    <source>
        <dbReference type="ARBA" id="ARBA00022723"/>
    </source>
</evidence>
<evidence type="ECO:0000256" key="10">
    <source>
        <dbReference type="ARBA" id="ARBA00022833"/>
    </source>
</evidence>
<dbReference type="STRING" id="6689.A0A423U4F7"/>
<dbReference type="Gene3D" id="3.30.200.20">
    <property type="entry name" value="Phosphorylase Kinase, domain 1"/>
    <property type="match status" value="1"/>
</dbReference>
<feature type="domain" description="AGC-kinase C-terminal" evidence="16">
    <location>
        <begin position="959"/>
        <end position="1030"/>
    </location>
</feature>
<feature type="compositionally biased region" description="Polar residues" evidence="13">
    <location>
        <begin position="218"/>
        <end position="244"/>
    </location>
</feature>
<keyword evidence="18" id="KW-1185">Reference proteome</keyword>
<dbReference type="OrthoDB" id="63267at2759"/>
<keyword evidence="6" id="KW-0479">Metal-binding</keyword>
<dbReference type="PANTHER" id="PTHR24351">
    <property type="entry name" value="RIBOSOMAL PROTEIN S6 KINASE"/>
    <property type="match status" value="1"/>
</dbReference>
<dbReference type="InterPro" id="IPR017892">
    <property type="entry name" value="Pkinase_C"/>
</dbReference>
<dbReference type="CDD" id="cd05588">
    <property type="entry name" value="STKc_aPKC"/>
    <property type="match status" value="1"/>
</dbReference>
<evidence type="ECO:0000313" key="18">
    <source>
        <dbReference type="Proteomes" id="UP000283509"/>
    </source>
</evidence>
<feature type="compositionally biased region" description="Low complexity" evidence="13">
    <location>
        <begin position="263"/>
        <end position="315"/>
    </location>
</feature>
<dbReference type="InterPro" id="IPR011009">
    <property type="entry name" value="Kinase-like_dom_sf"/>
</dbReference>
<feature type="region of interest" description="Disordered" evidence="13">
    <location>
        <begin position="1"/>
        <end position="63"/>
    </location>
</feature>
<keyword evidence="11 12" id="KW-0067">ATP-binding</keyword>
<keyword evidence="3" id="KW-0723">Serine/threonine-protein kinase</keyword>
<dbReference type="InterPro" id="IPR008271">
    <property type="entry name" value="Ser/Thr_kinase_AS"/>
</dbReference>
<dbReference type="SMART" id="SM00220">
    <property type="entry name" value="S_TKc"/>
    <property type="match status" value="1"/>
</dbReference>
<feature type="region of interest" description="Disordered" evidence="13">
    <location>
        <begin position="75"/>
        <end position="479"/>
    </location>
</feature>
<feature type="domain" description="Phorbol-ester/DAG-type" evidence="15">
    <location>
        <begin position="573"/>
        <end position="623"/>
    </location>
</feature>
<dbReference type="SUPFAM" id="SSF56112">
    <property type="entry name" value="Protein kinase-like (PK-like)"/>
    <property type="match status" value="1"/>
</dbReference>
<feature type="binding site" evidence="12">
    <location>
        <position position="730"/>
    </location>
    <ligand>
        <name>ATP</name>
        <dbReference type="ChEBI" id="CHEBI:30616"/>
    </ligand>
</feature>
<comment type="similarity">
    <text evidence="1">Belongs to the protein kinase superfamily. AGC Ser/Thr protein kinase family. PKC subfamily.</text>
</comment>
<evidence type="ECO:0000256" key="3">
    <source>
        <dbReference type="ARBA" id="ARBA00022527"/>
    </source>
</evidence>
<evidence type="ECO:0000259" key="14">
    <source>
        <dbReference type="PROSITE" id="PS50011"/>
    </source>
</evidence>
<keyword evidence="8" id="KW-0863">Zinc-finger</keyword>
<feature type="domain" description="Protein kinase" evidence="14">
    <location>
        <begin position="697"/>
        <end position="958"/>
    </location>
</feature>
<dbReference type="InterPro" id="IPR000719">
    <property type="entry name" value="Prot_kinase_dom"/>
</dbReference>
<dbReference type="GO" id="GO:0004697">
    <property type="term" value="F:diacylglycerol-dependent serine/threonine kinase activity"/>
    <property type="evidence" value="ECO:0007669"/>
    <property type="project" value="UniProtKB-EC"/>
</dbReference>
<dbReference type="GO" id="GO:0008270">
    <property type="term" value="F:zinc ion binding"/>
    <property type="evidence" value="ECO:0007669"/>
    <property type="project" value="UniProtKB-KW"/>
</dbReference>
<feature type="compositionally biased region" description="Basic residues" evidence="13">
    <location>
        <begin position="438"/>
        <end position="455"/>
    </location>
</feature>
<evidence type="ECO:0000256" key="5">
    <source>
        <dbReference type="ARBA" id="ARBA00022679"/>
    </source>
</evidence>
<feature type="compositionally biased region" description="Basic and acidic residues" evidence="13">
    <location>
        <begin position="366"/>
        <end position="403"/>
    </location>
</feature>
<evidence type="ECO:0000256" key="11">
    <source>
        <dbReference type="ARBA" id="ARBA00022840"/>
    </source>
</evidence>
<dbReference type="Pfam" id="PF00130">
    <property type="entry name" value="C1_1"/>
    <property type="match status" value="1"/>
</dbReference>
<organism evidence="17 18">
    <name type="scientific">Penaeus vannamei</name>
    <name type="common">Whiteleg shrimp</name>
    <name type="synonym">Litopenaeus vannamei</name>
    <dbReference type="NCBI Taxonomy" id="6689"/>
    <lineage>
        <taxon>Eukaryota</taxon>
        <taxon>Metazoa</taxon>
        <taxon>Ecdysozoa</taxon>
        <taxon>Arthropoda</taxon>
        <taxon>Crustacea</taxon>
        <taxon>Multicrustacea</taxon>
        <taxon>Malacostraca</taxon>
        <taxon>Eumalacostraca</taxon>
        <taxon>Eucarida</taxon>
        <taxon>Decapoda</taxon>
        <taxon>Dendrobranchiata</taxon>
        <taxon>Penaeoidea</taxon>
        <taxon>Penaeidae</taxon>
        <taxon>Penaeus</taxon>
    </lineage>
</organism>
<dbReference type="EC" id="2.7.11.13" evidence="2"/>
<evidence type="ECO:0000256" key="13">
    <source>
        <dbReference type="SAM" id="MobiDB-lite"/>
    </source>
</evidence>
<dbReference type="PROSITE" id="PS00479">
    <property type="entry name" value="ZF_DAG_PE_1"/>
    <property type="match status" value="1"/>
</dbReference>
<evidence type="ECO:0000313" key="17">
    <source>
        <dbReference type="EMBL" id="ROT83596.1"/>
    </source>
</evidence>
<dbReference type="InterPro" id="IPR002219">
    <property type="entry name" value="PKC_DAG/PE"/>
</dbReference>
<reference evidence="17 18" key="2">
    <citation type="submission" date="2019-01" db="EMBL/GenBank/DDBJ databases">
        <title>The decoding of complex shrimp genome reveals the adaptation for benthos swimmer, frequently molting mechanism and breeding impact on genome.</title>
        <authorList>
            <person name="Sun Y."/>
            <person name="Gao Y."/>
            <person name="Yu Y."/>
        </authorList>
    </citation>
    <scope>NUCLEOTIDE SEQUENCE [LARGE SCALE GENOMIC DNA]</scope>
    <source>
        <tissue evidence="17">Muscle</tissue>
    </source>
</reference>
<evidence type="ECO:0000256" key="4">
    <source>
        <dbReference type="ARBA" id="ARBA00022553"/>
    </source>
</evidence>
<keyword evidence="9 17" id="KW-0418">Kinase</keyword>
<keyword evidence="7 12" id="KW-0547">Nucleotide-binding</keyword>
<dbReference type="InterPro" id="IPR017441">
    <property type="entry name" value="Protein_kinase_ATP_BS"/>
</dbReference>
<dbReference type="PROSITE" id="PS50011">
    <property type="entry name" value="PROTEIN_KINASE_DOM"/>
    <property type="match status" value="1"/>
</dbReference>
<dbReference type="FunFam" id="3.30.60.20:FF:000012">
    <property type="entry name" value="Protein kinase C"/>
    <property type="match status" value="1"/>
</dbReference>
<dbReference type="InterPro" id="IPR046349">
    <property type="entry name" value="C1-like_sf"/>
</dbReference>
<dbReference type="PROSITE" id="PS00108">
    <property type="entry name" value="PROTEIN_KINASE_ST"/>
    <property type="match status" value="1"/>
</dbReference>
<accession>A0A423U4F7</accession>
<feature type="compositionally biased region" description="Basic and acidic residues" evidence="13">
    <location>
        <begin position="105"/>
        <end position="114"/>
    </location>
</feature>
<feature type="compositionally biased region" description="Basic and acidic residues" evidence="13">
    <location>
        <begin position="30"/>
        <end position="42"/>
    </location>
</feature>
<feature type="compositionally biased region" description="Basic and acidic residues" evidence="13">
    <location>
        <begin position="75"/>
        <end position="89"/>
    </location>
</feature>
<dbReference type="FunFam" id="3.30.200.20:FF:000070">
    <property type="entry name" value="Protein kinase C"/>
    <property type="match status" value="1"/>
</dbReference>
<dbReference type="FunFam" id="1.10.510.10:FF:000048">
    <property type="entry name" value="Protein kinase C"/>
    <property type="match status" value="1"/>
</dbReference>
<dbReference type="SUPFAM" id="SSF57889">
    <property type="entry name" value="Cysteine-rich domain"/>
    <property type="match status" value="1"/>
</dbReference>
<evidence type="ECO:0000259" key="16">
    <source>
        <dbReference type="PROSITE" id="PS51285"/>
    </source>
</evidence>
<dbReference type="Pfam" id="PF00433">
    <property type="entry name" value="Pkinase_C"/>
    <property type="match status" value="1"/>
</dbReference>
<comment type="caution">
    <text evidence="17">The sequence shown here is derived from an EMBL/GenBank/DDBJ whole genome shotgun (WGS) entry which is preliminary data.</text>
</comment>
<proteinExistence type="inferred from homology"/>
<dbReference type="Pfam" id="PF00069">
    <property type="entry name" value="Pkinase"/>
    <property type="match status" value="1"/>
</dbReference>
<dbReference type="InterPro" id="IPR020454">
    <property type="entry name" value="DAG/PE-bd"/>
</dbReference>
<dbReference type="GO" id="GO:0007163">
    <property type="term" value="P:establishment or maintenance of cell polarity"/>
    <property type="evidence" value="ECO:0007669"/>
    <property type="project" value="InterPro"/>
</dbReference>
<evidence type="ECO:0000256" key="9">
    <source>
        <dbReference type="ARBA" id="ARBA00022777"/>
    </source>
</evidence>
<reference evidence="17 18" key="1">
    <citation type="submission" date="2018-04" db="EMBL/GenBank/DDBJ databases">
        <authorList>
            <person name="Zhang X."/>
            <person name="Yuan J."/>
            <person name="Li F."/>
            <person name="Xiang J."/>
        </authorList>
    </citation>
    <scope>NUCLEOTIDE SEQUENCE [LARGE SCALE GENOMIC DNA]</scope>
    <source>
        <tissue evidence="17">Muscle</tissue>
    </source>
</reference>
<evidence type="ECO:0000256" key="2">
    <source>
        <dbReference type="ARBA" id="ARBA00012429"/>
    </source>
</evidence>
<dbReference type="CDD" id="cd20794">
    <property type="entry name" value="C1_aPKC"/>
    <property type="match status" value="1"/>
</dbReference>
<evidence type="ECO:0000256" key="12">
    <source>
        <dbReference type="PROSITE-ProRule" id="PRU10141"/>
    </source>
</evidence>
<dbReference type="AlphaFoldDB" id="A0A423U4F7"/>
<gene>
    <name evidence="17" type="ORF">C7M84_023227</name>
</gene>
<feature type="compositionally biased region" description="Basic and acidic residues" evidence="13">
    <location>
        <begin position="245"/>
        <end position="262"/>
    </location>
</feature>
<evidence type="ECO:0000256" key="1">
    <source>
        <dbReference type="ARBA" id="ARBA00005490"/>
    </source>
</evidence>
<dbReference type="Proteomes" id="UP000283509">
    <property type="component" value="Unassembled WGS sequence"/>
</dbReference>
<evidence type="ECO:0000256" key="7">
    <source>
        <dbReference type="ARBA" id="ARBA00022741"/>
    </source>
</evidence>
<dbReference type="InterPro" id="IPR034659">
    <property type="entry name" value="Atypical_PKC"/>
</dbReference>
<dbReference type="Gene3D" id="3.30.60.20">
    <property type="match status" value="1"/>
</dbReference>
<keyword evidence="10" id="KW-0862">Zinc</keyword>
<dbReference type="GO" id="GO:0005524">
    <property type="term" value="F:ATP binding"/>
    <property type="evidence" value="ECO:0007669"/>
    <property type="project" value="UniProtKB-UniRule"/>
</dbReference>
<protein>
    <recommendedName>
        <fullName evidence="2">protein kinase C</fullName>
        <ecNumber evidence="2">2.7.11.13</ecNumber>
    </recommendedName>
</protein>
<dbReference type="InterPro" id="IPR000961">
    <property type="entry name" value="AGC-kinase_C"/>
</dbReference>
<sequence>MWKRGAGRRGGGVSDGGRRREESDAGSGRRRQDLRARGREGSATEGPSPRLRQAPRERRPLSAIFLGCVSPSVVKDQRFERRRSEDYARRHSVVSGEEGIPEGRSSPRREDPAARKVHWLRSLSSSLIALGRRTPPRADIGVRRRSLVSGEGKVGGSNGSSPPGDRLETRDGTRGLSRSSGALNPRHRSSPSGTTARIRTMSEGHGSNSRVNEGAGRSLSSIEESGRSCTRTQESNRNLTPRQETNQRHPSSEGGKRGERSRASSQGSQSQTSSRASGGSLASSQSQPSGDGHDSQSSGKGSGRSQGSSRRNGASDGRERGRRRTFGEVRNRRRASSVGRGQGRSTVHIDERNYPASDDTDGSHVPGEEGVRRRALSEGSHSRRCFENEESARRRISGEDAGRRGAAVASAKEDLHPERAPGPSAPSIHAAGHTPKLPLRRKRPVEKRRPHRARPRSCGDLLERADRTGPSEAEAAEMKDDNARSLAVVQLHARAARKARERPTSFSGEALAIPVAPLNSLALHSHDASRERSFVTMFLQYFQWLQVDAILNEDGSIYRRGARRWRKLYKVNGHIFQAKRFNRRAFCEFCKDRIWGLGRQGFKCTQCKLLVHKKCHKLQKVQCNADLDTSTDTLASHDSSTLPRGGTNGRMAVDYTADVSDPGITEETPVEMPAITGPSSEPMTPTGSAGQYCLDDFELIRVIGRGSYAKVLMVELKRTKRIYAMKVIKKTLVTDDEDIDWVQTEKHVFETASNHPFLVGLHSCFQTPSRLFFVIEFVRGGDLMFHMQRQRRLPEEHARFYAAEICLALNFLHEKGIIYRDLKLDNVLLDHEGHIKLTDYGMCKEGIRPGDTTSTFCGTPNYIAPEILQGVEYSFRSPVFVCVAGKSPFDIVGASDNPDCNTEDFLFQVILERPIRIPRSLSVKAASILRGFLNKNPVDRLGCHPETGFTDIVTHPFFKTIDWEMLEQRQVPPPYRPRLDSDRDLANFPPEFTDEPIQLTPDDARAIENIDQSEFEGFEYVNPLLMSMEDCV</sequence>
<dbReference type="PROSITE" id="PS00107">
    <property type="entry name" value="PROTEIN_KINASE_ATP"/>
    <property type="match status" value="1"/>
</dbReference>
<dbReference type="SMART" id="SM00133">
    <property type="entry name" value="S_TK_X"/>
    <property type="match status" value="1"/>
</dbReference>
<evidence type="ECO:0000256" key="8">
    <source>
        <dbReference type="ARBA" id="ARBA00022771"/>
    </source>
</evidence>
<dbReference type="SMART" id="SM00109">
    <property type="entry name" value="C1"/>
    <property type="match status" value="1"/>
</dbReference>
<dbReference type="Gene3D" id="1.10.510.10">
    <property type="entry name" value="Transferase(Phosphotransferase) domain 1"/>
    <property type="match status" value="1"/>
</dbReference>
<dbReference type="EMBL" id="QCYY01000664">
    <property type="protein sequence ID" value="ROT83596.1"/>
    <property type="molecule type" value="Genomic_DNA"/>
</dbReference>
<dbReference type="PROSITE" id="PS50081">
    <property type="entry name" value="ZF_DAG_PE_2"/>
    <property type="match status" value="1"/>
</dbReference>
<evidence type="ECO:0000259" key="15">
    <source>
        <dbReference type="PROSITE" id="PS50081"/>
    </source>
</evidence>